<evidence type="ECO:0000256" key="6">
    <source>
        <dbReference type="ARBA" id="ARBA00023027"/>
    </source>
</evidence>
<evidence type="ECO:0000256" key="7">
    <source>
        <dbReference type="ARBA" id="ARBA00047599"/>
    </source>
</evidence>
<proteinExistence type="inferred from homology"/>
<evidence type="ECO:0000256" key="3">
    <source>
        <dbReference type="ARBA" id="ARBA00022630"/>
    </source>
</evidence>
<comment type="caution">
    <text evidence="10">The sequence shown here is derived from an EMBL/GenBank/DDBJ whole genome shotgun (WGS) entry which is preliminary data.</text>
</comment>
<protein>
    <recommendedName>
        <fullName evidence="2">NADH:ubiquinone reductase (non-electrogenic)</fullName>
        <ecNumber evidence="2">1.6.5.9</ecNumber>
    </recommendedName>
</protein>
<evidence type="ECO:0000256" key="2">
    <source>
        <dbReference type="ARBA" id="ARBA00012637"/>
    </source>
</evidence>
<keyword evidence="3" id="KW-0285">Flavoprotein</keyword>
<name>A0A841J9J4_9SPHN</name>
<dbReference type="RefSeq" id="WP_184081458.1">
    <property type="nucleotide sequence ID" value="NZ_JACIJP010000005.1"/>
</dbReference>
<reference evidence="10 11" key="1">
    <citation type="submission" date="2020-08" db="EMBL/GenBank/DDBJ databases">
        <title>Genomic Encyclopedia of Type Strains, Phase IV (KMG-IV): sequencing the most valuable type-strain genomes for metagenomic binning, comparative biology and taxonomic classification.</title>
        <authorList>
            <person name="Goeker M."/>
        </authorList>
    </citation>
    <scope>NUCLEOTIDE SEQUENCE [LARGE SCALE GENOMIC DNA]</scope>
    <source>
        <strain evidence="10 11">DSM 102255</strain>
    </source>
</reference>
<keyword evidence="8" id="KW-0812">Transmembrane</keyword>
<dbReference type="PANTHER" id="PTHR43706:SF47">
    <property type="entry name" value="EXTERNAL NADH-UBIQUINONE OXIDOREDUCTASE 1, MITOCHONDRIAL-RELATED"/>
    <property type="match status" value="1"/>
</dbReference>
<gene>
    <name evidence="10" type="ORF">FHS92_002932</name>
</gene>
<keyword evidence="11" id="KW-1185">Reference proteome</keyword>
<keyword evidence="4" id="KW-0274">FAD</keyword>
<feature type="transmembrane region" description="Helical" evidence="8">
    <location>
        <begin position="297"/>
        <end position="314"/>
    </location>
</feature>
<dbReference type="EC" id="1.6.5.9" evidence="2"/>
<dbReference type="SUPFAM" id="SSF51905">
    <property type="entry name" value="FAD/NAD(P)-binding domain"/>
    <property type="match status" value="2"/>
</dbReference>
<keyword evidence="6" id="KW-0520">NAD</keyword>
<dbReference type="AlphaFoldDB" id="A0A841J9J4"/>
<dbReference type="InterPro" id="IPR036188">
    <property type="entry name" value="FAD/NAD-bd_sf"/>
</dbReference>
<feature type="domain" description="FAD/NAD(P)-binding" evidence="9">
    <location>
        <begin position="3"/>
        <end position="250"/>
    </location>
</feature>
<dbReference type="PRINTS" id="PR00368">
    <property type="entry name" value="FADPNR"/>
</dbReference>
<dbReference type="EMBL" id="JACIJP010000005">
    <property type="protein sequence ID" value="MBB6125175.1"/>
    <property type="molecule type" value="Genomic_DNA"/>
</dbReference>
<evidence type="ECO:0000256" key="4">
    <source>
        <dbReference type="ARBA" id="ARBA00022827"/>
    </source>
</evidence>
<evidence type="ECO:0000313" key="11">
    <source>
        <dbReference type="Proteomes" id="UP000552700"/>
    </source>
</evidence>
<evidence type="ECO:0000259" key="9">
    <source>
        <dbReference type="Pfam" id="PF07992"/>
    </source>
</evidence>
<dbReference type="Gene3D" id="3.50.50.100">
    <property type="match status" value="1"/>
</dbReference>
<accession>A0A841J9J4</accession>
<keyword evidence="5 10" id="KW-0560">Oxidoreductase</keyword>
<dbReference type="InterPro" id="IPR045024">
    <property type="entry name" value="NDH-2"/>
</dbReference>
<evidence type="ECO:0000256" key="5">
    <source>
        <dbReference type="ARBA" id="ARBA00023002"/>
    </source>
</evidence>
<dbReference type="PANTHER" id="PTHR43706">
    <property type="entry name" value="NADH DEHYDROGENASE"/>
    <property type="match status" value="1"/>
</dbReference>
<dbReference type="Proteomes" id="UP000552700">
    <property type="component" value="Unassembled WGS sequence"/>
</dbReference>
<comment type="catalytic activity">
    <reaction evidence="7">
        <text>a quinone + NADH + H(+) = a quinol + NAD(+)</text>
        <dbReference type="Rhea" id="RHEA:46160"/>
        <dbReference type="ChEBI" id="CHEBI:15378"/>
        <dbReference type="ChEBI" id="CHEBI:24646"/>
        <dbReference type="ChEBI" id="CHEBI:57540"/>
        <dbReference type="ChEBI" id="CHEBI:57945"/>
        <dbReference type="ChEBI" id="CHEBI:132124"/>
        <dbReference type="EC" id="1.6.5.9"/>
    </reaction>
</comment>
<dbReference type="GO" id="GO:0050136">
    <property type="term" value="F:NADH dehydrogenase (quinone) (non-electrogenic) activity"/>
    <property type="evidence" value="ECO:0007669"/>
    <property type="project" value="UniProtKB-EC"/>
</dbReference>
<comment type="similarity">
    <text evidence="1">Belongs to the NADH dehydrogenase family.</text>
</comment>
<keyword evidence="8" id="KW-0472">Membrane</keyword>
<evidence type="ECO:0000313" key="10">
    <source>
        <dbReference type="EMBL" id="MBB6125175.1"/>
    </source>
</evidence>
<sequence length="366" mass="40037">MLLDEVTGIDERARRVHLRQSAPLPYDWLIIATGARHSYFGHDEWAGHAPGIKTIEDATDVRRKILIALERAETEKNPERRRALLTFVVIGGGPTGVEMAGAIAELAHRSVSREFRSITPHCSRIVLVDGAGRILSNFPPSLSQAAHRALEQIGVELRLGENVSAVTSDHVAVGETVIPTHTAIWAAGVKASPAAHWLRTEADRTGRVPVDRYLHPRGNRRIFVCGDTAACTDGKGGVLPGVAPVAKQQGRYAADAIVAVLAGRSLQPFRYRNYGNLATIGRRRAVIDFGRVHITGFPAWIIWCIAHVWFLAGFRNRIAVGLSLAWNYFTFARHARLITGDIFPEVRTASATFPPSSGERHVELAG</sequence>
<organism evidence="10 11">
    <name type="scientific">Sphingobium subterraneum</name>
    <dbReference type="NCBI Taxonomy" id="627688"/>
    <lineage>
        <taxon>Bacteria</taxon>
        <taxon>Pseudomonadati</taxon>
        <taxon>Pseudomonadota</taxon>
        <taxon>Alphaproteobacteria</taxon>
        <taxon>Sphingomonadales</taxon>
        <taxon>Sphingomonadaceae</taxon>
        <taxon>Sphingobium</taxon>
    </lineage>
</organism>
<dbReference type="Pfam" id="PF07992">
    <property type="entry name" value="Pyr_redox_2"/>
    <property type="match status" value="1"/>
</dbReference>
<evidence type="ECO:0000256" key="8">
    <source>
        <dbReference type="SAM" id="Phobius"/>
    </source>
</evidence>
<dbReference type="InterPro" id="IPR023753">
    <property type="entry name" value="FAD/NAD-binding_dom"/>
</dbReference>
<evidence type="ECO:0000256" key="1">
    <source>
        <dbReference type="ARBA" id="ARBA00005272"/>
    </source>
</evidence>
<keyword evidence="8" id="KW-1133">Transmembrane helix</keyword>